<dbReference type="AlphaFoldDB" id="A0A381YM39"/>
<organism evidence="1">
    <name type="scientific">marine metagenome</name>
    <dbReference type="NCBI Taxonomy" id="408172"/>
    <lineage>
        <taxon>unclassified sequences</taxon>
        <taxon>metagenomes</taxon>
        <taxon>ecological metagenomes</taxon>
    </lineage>
</organism>
<gene>
    <name evidence="1" type="ORF">METZ01_LOCUS130391</name>
</gene>
<dbReference type="EMBL" id="UINC01018455">
    <property type="protein sequence ID" value="SVA77537.1"/>
    <property type="molecule type" value="Genomic_DNA"/>
</dbReference>
<name>A0A381YM39_9ZZZZ</name>
<protein>
    <submittedName>
        <fullName evidence="1">Uncharacterized protein</fullName>
    </submittedName>
</protein>
<evidence type="ECO:0000313" key="1">
    <source>
        <dbReference type="EMBL" id="SVA77537.1"/>
    </source>
</evidence>
<reference evidence="1" key="1">
    <citation type="submission" date="2018-05" db="EMBL/GenBank/DDBJ databases">
        <authorList>
            <person name="Lanie J.A."/>
            <person name="Ng W.-L."/>
            <person name="Kazmierczak K.M."/>
            <person name="Andrzejewski T.M."/>
            <person name="Davidsen T.M."/>
            <person name="Wayne K.J."/>
            <person name="Tettelin H."/>
            <person name="Glass J.I."/>
            <person name="Rusch D."/>
            <person name="Podicherti R."/>
            <person name="Tsui H.-C.T."/>
            <person name="Winkler M.E."/>
        </authorList>
    </citation>
    <scope>NUCLEOTIDE SEQUENCE</scope>
</reference>
<sequence>MFLAVGGKAYVDAPYKGYPHINALFLTEYHCNQVKTKKQYCVRLDDEYIGLIDNE</sequence>
<accession>A0A381YM39</accession>
<proteinExistence type="predicted"/>